<keyword evidence="3" id="KW-1185">Reference proteome</keyword>
<evidence type="ECO:0000256" key="1">
    <source>
        <dbReference type="SAM" id="MobiDB-lite"/>
    </source>
</evidence>
<reference evidence="2 3" key="1">
    <citation type="journal article" date="2023" name="Nat. Commun.">
        <title>Origin of minicircular mitochondrial genomes in red algae.</title>
        <authorList>
            <person name="Lee Y."/>
            <person name="Cho C.H."/>
            <person name="Lee Y.M."/>
            <person name="Park S.I."/>
            <person name="Yang J.H."/>
            <person name="West J.A."/>
            <person name="Bhattacharya D."/>
            <person name="Yoon H.S."/>
        </authorList>
    </citation>
    <scope>NUCLEOTIDE SEQUENCE [LARGE SCALE GENOMIC DNA]</scope>
    <source>
        <strain evidence="2 3">CCMP1338</strain>
        <tissue evidence="2">Whole cell</tissue>
    </source>
</reference>
<dbReference type="AlphaFoldDB" id="A0AAV8URE3"/>
<feature type="compositionally biased region" description="Basic and acidic residues" evidence="1">
    <location>
        <begin position="94"/>
        <end position="113"/>
    </location>
</feature>
<evidence type="ECO:0000313" key="2">
    <source>
        <dbReference type="EMBL" id="KAJ8904138.1"/>
    </source>
</evidence>
<accession>A0AAV8URE3</accession>
<proteinExistence type="predicted"/>
<name>A0AAV8URE3_9RHOD</name>
<organism evidence="2 3">
    <name type="scientific">Rhodosorus marinus</name>
    <dbReference type="NCBI Taxonomy" id="101924"/>
    <lineage>
        <taxon>Eukaryota</taxon>
        <taxon>Rhodophyta</taxon>
        <taxon>Stylonematophyceae</taxon>
        <taxon>Stylonematales</taxon>
        <taxon>Stylonemataceae</taxon>
        <taxon>Rhodosorus</taxon>
    </lineage>
</organism>
<protein>
    <submittedName>
        <fullName evidence="2">Uncharacterized protein</fullName>
    </submittedName>
</protein>
<feature type="region of interest" description="Disordered" evidence="1">
    <location>
        <begin position="94"/>
        <end position="121"/>
    </location>
</feature>
<dbReference type="EMBL" id="JAMWBK010000006">
    <property type="protein sequence ID" value="KAJ8904138.1"/>
    <property type="molecule type" value="Genomic_DNA"/>
</dbReference>
<sequence>MLAKGDPYAQVSKATLFVLDGIEVKGDRATKAEVEEIFQREGEETILKIAGGFEDLWVETLEGELFMGENFLFSDECLKEEFFVEKENVKRLRKHTATEPRMKRKRQDLDGASRQKRATISPTVRMDEEKLRGQESRLLGKNCLAARCWEQNILYRKVIALRSGDSTSGFHPEASENSGSAVPIGPWREPVDVASDATVLSEGLGVTTDKKFVCGKVLASDKGGPRRESFPATSIESLEGAINSTRPLATQVHVYMACNHVTTNFQIYYFGTADTMSMTPDGGWLCSLKSFRNKKTKGALGPPLRELRKLYATFAGVATKLSWFKGMYCVNLLGNQDGFHGLSKMRCRIIHESEILLVDLLGMGKQNVSAAERLQSMKAQDFLGDTLPDPFKGLQFVLRLMSRWNKSTTKAMLVPFEAALTLCLCARSWRADNRARRREETFSFSRNVSECFEINLIELSNFAASQMAVTGALLPTHSPAEDFIVAIDNAYDEAKKLLSSVGLTIGEEDHGRSSSSSEEGTRKEVGESKQPSCAPPEEQITVDLGSETEPAEADVYNPMQLNEDNSAEISNARLPIRSKSGTAQDVCGVKRSVEKLAVAELPIQRRQDTKAEVRQHWRFL</sequence>
<feature type="region of interest" description="Disordered" evidence="1">
    <location>
        <begin position="506"/>
        <end position="537"/>
    </location>
</feature>
<gene>
    <name evidence="2" type="ORF">NDN08_000665</name>
</gene>
<comment type="caution">
    <text evidence="2">The sequence shown here is derived from an EMBL/GenBank/DDBJ whole genome shotgun (WGS) entry which is preliminary data.</text>
</comment>
<evidence type="ECO:0000313" key="3">
    <source>
        <dbReference type="Proteomes" id="UP001157974"/>
    </source>
</evidence>
<dbReference type="Proteomes" id="UP001157974">
    <property type="component" value="Unassembled WGS sequence"/>
</dbReference>